<feature type="region of interest" description="Disordered" evidence="1">
    <location>
        <begin position="36"/>
        <end position="60"/>
    </location>
</feature>
<dbReference type="EMBL" id="CP012333">
    <property type="protein sequence ID" value="AKU96906.1"/>
    <property type="molecule type" value="Genomic_DNA"/>
</dbReference>
<evidence type="ECO:0000256" key="1">
    <source>
        <dbReference type="SAM" id="MobiDB-lite"/>
    </source>
</evidence>
<name>A0A0K1PU63_9BACT</name>
<evidence type="ECO:0000313" key="3">
    <source>
        <dbReference type="Proteomes" id="UP000064967"/>
    </source>
</evidence>
<reference evidence="2 3" key="1">
    <citation type="submission" date="2015-08" db="EMBL/GenBank/DDBJ databases">
        <authorList>
            <person name="Babu N.S."/>
            <person name="Beckwith C.J."/>
            <person name="Beseler K.G."/>
            <person name="Brison A."/>
            <person name="Carone J.V."/>
            <person name="Caskin T.P."/>
            <person name="Diamond M."/>
            <person name="Durham M.E."/>
            <person name="Foxe J.M."/>
            <person name="Go M."/>
            <person name="Henderson B.A."/>
            <person name="Jones I.B."/>
            <person name="McGettigan J.A."/>
            <person name="Micheletti S.J."/>
            <person name="Nasrallah M.E."/>
            <person name="Ortiz D."/>
            <person name="Piller C.R."/>
            <person name="Privatt S.R."/>
            <person name="Schneider S.L."/>
            <person name="Sharp S."/>
            <person name="Smith T.C."/>
            <person name="Stanton J.D."/>
            <person name="Ullery H.E."/>
            <person name="Wilson R.J."/>
            <person name="Serrano M.G."/>
            <person name="Buck G."/>
            <person name="Lee V."/>
            <person name="Wang Y."/>
            <person name="Carvalho R."/>
            <person name="Voegtly L."/>
            <person name="Shi R."/>
            <person name="Duckworth R."/>
            <person name="Johnson A."/>
            <person name="Loviza R."/>
            <person name="Walstead R."/>
            <person name="Shah Z."/>
            <person name="Kiflezghi M."/>
            <person name="Wade K."/>
            <person name="Ball S.L."/>
            <person name="Bradley K.W."/>
            <person name="Asai D.J."/>
            <person name="Bowman C.A."/>
            <person name="Russell D.A."/>
            <person name="Pope W.H."/>
            <person name="Jacobs-Sera D."/>
            <person name="Hendrix R.W."/>
            <person name="Hatfull G.F."/>
        </authorList>
    </citation>
    <scope>NUCLEOTIDE SEQUENCE [LARGE SCALE GENOMIC DNA]</scope>
    <source>
        <strain evidence="2 3">DSM 27648</strain>
    </source>
</reference>
<dbReference type="STRING" id="1391654.AKJ09_03570"/>
<protein>
    <submittedName>
        <fullName evidence="2">Uncharacterized protein</fullName>
    </submittedName>
</protein>
<gene>
    <name evidence="2" type="ORF">AKJ09_03570</name>
</gene>
<sequence length="60" mass="6503">MGLFRFESSGRLQVAPPPSVLLSRAPARGKADQLLRRSLNASNETARKCADRDIPSHDAA</sequence>
<feature type="compositionally biased region" description="Basic and acidic residues" evidence="1">
    <location>
        <begin position="45"/>
        <end position="60"/>
    </location>
</feature>
<dbReference type="Proteomes" id="UP000064967">
    <property type="component" value="Chromosome"/>
</dbReference>
<accession>A0A0K1PU63</accession>
<keyword evidence="3" id="KW-1185">Reference proteome</keyword>
<proteinExistence type="predicted"/>
<dbReference type="KEGG" id="llu:AKJ09_03570"/>
<organism evidence="2 3">
    <name type="scientific">Labilithrix luteola</name>
    <dbReference type="NCBI Taxonomy" id="1391654"/>
    <lineage>
        <taxon>Bacteria</taxon>
        <taxon>Pseudomonadati</taxon>
        <taxon>Myxococcota</taxon>
        <taxon>Polyangia</taxon>
        <taxon>Polyangiales</taxon>
        <taxon>Labilitrichaceae</taxon>
        <taxon>Labilithrix</taxon>
    </lineage>
</organism>
<dbReference type="AlphaFoldDB" id="A0A0K1PU63"/>
<evidence type="ECO:0000313" key="2">
    <source>
        <dbReference type="EMBL" id="AKU96906.1"/>
    </source>
</evidence>